<feature type="transmembrane region" description="Helical" evidence="13">
    <location>
        <begin position="238"/>
        <end position="267"/>
    </location>
</feature>
<dbReference type="InterPro" id="IPR018303">
    <property type="entry name" value="ATPase_P-typ_P_site"/>
</dbReference>
<dbReference type="InterPro" id="IPR050510">
    <property type="entry name" value="Cation_transp_ATPase_P-type"/>
</dbReference>
<dbReference type="SFLD" id="SFLDG00002">
    <property type="entry name" value="C1.7:_P-type_atpase_like"/>
    <property type="match status" value="1"/>
</dbReference>
<comment type="similarity">
    <text evidence="2">Belongs to the cation transport ATPase (P-type) (TC 3.A.3) family. Type IIA subfamily.</text>
</comment>
<evidence type="ECO:0000256" key="10">
    <source>
        <dbReference type="ARBA" id="ARBA00023136"/>
    </source>
</evidence>
<feature type="transmembrane region" description="Helical" evidence="13">
    <location>
        <begin position="645"/>
        <end position="664"/>
    </location>
</feature>
<dbReference type="SMART" id="SM00831">
    <property type="entry name" value="Cation_ATPase_N"/>
    <property type="match status" value="1"/>
</dbReference>
<organism evidence="15 16">
    <name type="scientific">Amycolatopsis vancoresmycina DSM 44592</name>
    <dbReference type="NCBI Taxonomy" id="1292037"/>
    <lineage>
        <taxon>Bacteria</taxon>
        <taxon>Bacillati</taxon>
        <taxon>Actinomycetota</taxon>
        <taxon>Actinomycetes</taxon>
        <taxon>Pseudonocardiales</taxon>
        <taxon>Pseudonocardiaceae</taxon>
        <taxon>Amycolatopsis</taxon>
    </lineage>
</organism>
<dbReference type="Gene3D" id="3.40.50.1000">
    <property type="entry name" value="HAD superfamily/HAD-like"/>
    <property type="match status" value="1"/>
</dbReference>
<dbReference type="PROSITE" id="PS00154">
    <property type="entry name" value="ATPASE_E1_E2"/>
    <property type="match status" value="1"/>
</dbReference>
<dbReference type="AlphaFoldDB" id="R1IGL3"/>
<dbReference type="SUPFAM" id="SSF81653">
    <property type="entry name" value="Calcium ATPase, transduction domain A"/>
    <property type="match status" value="1"/>
</dbReference>
<reference evidence="15 16" key="1">
    <citation type="submission" date="2013-02" db="EMBL/GenBank/DDBJ databases">
        <title>Draft genome sequence of Amycolatopsis vancoresmycina strain DSM 44592T.</title>
        <authorList>
            <person name="Kumar S."/>
            <person name="Kaur N."/>
            <person name="Kaur C."/>
            <person name="Raghava G.P.S."/>
            <person name="Mayilraj S."/>
        </authorList>
    </citation>
    <scope>NUCLEOTIDE SEQUENCE [LARGE SCALE GENOMIC DNA]</scope>
    <source>
        <strain evidence="15 16">DSM 44592</strain>
    </source>
</reference>
<dbReference type="NCBIfam" id="TIGR01494">
    <property type="entry name" value="ATPase_P-type"/>
    <property type="match status" value="3"/>
</dbReference>
<feature type="transmembrane region" description="Helical" evidence="13">
    <location>
        <begin position="213"/>
        <end position="232"/>
    </location>
</feature>
<feature type="region of interest" description="Disordered" evidence="12">
    <location>
        <begin position="823"/>
        <end position="846"/>
    </location>
</feature>
<dbReference type="InterPro" id="IPR008250">
    <property type="entry name" value="ATPase_P-typ_transduc_dom_A_sf"/>
</dbReference>
<dbReference type="Proteomes" id="UP000014139">
    <property type="component" value="Unassembled WGS sequence"/>
</dbReference>
<feature type="transmembrane region" description="Helical" evidence="13">
    <location>
        <begin position="49"/>
        <end position="65"/>
    </location>
</feature>
<dbReference type="GO" id="GO:0036376">
    <property type="term" value="P:sodium ion export across plasma membrane"/>
    <property type="evidence" value="ECO:0007669"/>
    <property type="project" value="TreeGrafter"/>
</dbReference>
<dbReference type="SUPFAM" id="SSF81660">
    <property type="entry name" value="Metal cation-transporting ATPase, ATP-binding domain N"/>
    <property type="match status" value="1"/>
</dbReference>
<dbReference type="Pfam" id="PF00582">
    <property type="entry name" value="Usp"/>
    <property type="match status" value="2"/>
</dbReference>
<keyword evidence="4 13" id="KW-0812">Transmembrane</keyword>
<dbReference type="InterPro" id="IPR023214">
    <property type="entry name" value="HAD_sf"/>
</dbReference>
<dbReference type="GO" id="GO:1902600">
    <property type="term" value="P:proton transmembrane transport"/>
    <property type="evidence" value="ECO:0007669"/>
    <property type="project" value="TreeGrafter"/>
</dbReference>
<keyword evidence="5" id="KW-0547">Nucleotide-binding</keyword>
<evidence type="ECO:0000256" key="6">
    <source>
        <dbReference type="ARBA" id="ARBA00022840"/>
    </source>
</evidence>
<feature type="transmembrane region" description="Helical" evidence="13">
    <location>
        <begin position="751"/>
        <end position="771"/>
    </location>
</feature>
<comment type="caution">
    <text evidence="15">The sequence shown here is derived from an EMBL/GenBank/DDBJ whole genome shotgun (WGS) entry which is preliminary data.</text>
</comment>
<comment type="subcellular location">
    <subcellularLocation>
        <location evidence="1">Cell membrane</location>
        <topology evidence="1">Multi-pass membrane protein</topology>
    </subcellularLocation>
</comment>
<dbReference type="SFLD" id="SFLDF00027">
    <property type="entry name" value="p-type_atpase"/>
    <property type="match status" value="1"/>
</dbReference>
<dbReference type="SUPFAM" id="SSF81665">
    <property type="entry name" value="Calcium ATPase, transmembrane domain M"/>
    <property type="match status" value="1"/>
</dbReference>
<feature type="transmembrane region" description="Helical" evidence="13">
    <location>
        <begin position="685"/>
        <end position="708"/>
    </location>
</feature>
<dbReference type="Pfam" id="PF00689">
    <property type="entry name" value="Cation_ATPase_C"/>
    <property type="match status" value="1"/>
</dbReference>
<dbReference type="InterPro" id="IPR006068">
    <property type="entry name" value="ATPase_P-typ_cation-transptr_C"/>
</dbReference>
<dbReference type="GO" id="GO:1990573">
    <property type="term" value="P:potassium ion import across plasma membrane"/>
    <property type="evidence" value="ECO:0007669"/>
    <property type="project" value="TreeGrafter"/>
</dbReference>
<dbReference type="SUPFAM" id="SSF52402">
    <property type="entry name" value="Adenine nucleotide alpha hydrolases-like"/>
    <property type="match status" value="2"/>
</dbReference>
<dbReference type="FunFam" id="2.70.150.10:FF:000160">
    <property type="entry name" value="Sarcoplasmic/endoplasmic reticulum calcium ATPase 1"/>
    <property type="match status" value="1"/>
</dbReference>
<dbReference type="InterPro" id="IPR036412">
    <property type="entry name" value="HAD-like_sf"/>
</dbReference>
<dbReference type="PANTHER" id="PTHR43294">
    <property type="entry name" value="SODIUM/POTASSIUM-TRANSPORTING ATPASE SUBUNIT ALPHA"/>
    <property type="match status" value="1"/>
</dbReference>
<dbReference type="GO" id="GO:0005391">
    <property type="term" value="F:P-type sodium:potassium-exchanging transporter activity"/>
    <property type="evidence" value="ECO:0007669"/>
    <property type="project" value="TreeGrafter"/>
</dbReference>
<sequence>MARFGDNVVRVPAGPGPVRRFLAQFHNPLIYVLLLAGVVTWVFGGHVDAGVIAGVVLLDAVVGFVQESRAQRALDALSKMVPVMATVVRDGVAHRVPAARLVPGDVVELAAGDRVPAEVRLAEAHQAEVDESALTGESVPVVKGTGVVPPSAPVADRSGSAYSGTLVTRGQARGLVTATGGATQLGGIQHLVATAEVVETPLTRKLARFSRQLSVGIVAVSAAAFVLGVLRGTPVPEMFTAVVALAVGAIPEGLPAAVAIVLAIGVVRMSRRGAVVRHLPAVETLGGTTVICTDKTGTLTRNRMTVTTLAAAGEPVPVAEAGETLRECLVAGVLCNDAELGEGDPTEIALLGSAIAAGLDPDAIRAAAPRTDTVSFESETRTMTTVHSGVTYRKGAVEEVASRCEDEMVPGGDVRPLDRDALDRVHGSLTAQGLRVLAFARITPGTTPVLLGLQAMHDPPRPEAITAVAACRSAGIDVKMITGDHAGTARAVAGAVGLASGRVRTGAELTALPEAEFDETVADTQVFARVSPGQKLDLVRALQRRGHVVAMTGDGVNDAPALRRADIGVAMGKGGTDAARQAADMVLTGDDFASIEAAVRVGRGVFDNLRKFIAWTLPANIGEGMVVLVAILLGTTLPIVPVQILWINMTTAVFLGLTMAFEPAEHGVMRRPPRPPERPLFTGALLRRIVLVSLLLVVAAFGAYRLYLGSGASVAEARTTAINVFVGVQAAYLLSCRSLDRPVLRAWPGHSRMLVLGLGSTAGLQLLLTYVPAMNTWFHTAPVGVSSWLGVLGAAVVAFAVVEADKLLWRRYAARAAEGHRTRGRTTAAVASSRALPSGSRTGPSGGNVMSATGNAPIVVAVDGSESAAAAALWAAGEAARRHASLLVFTAYGYEDTSFGGKVYPPSDWLAVKEAEADEVLRHTRATLEAAVPGLAVDIEASARGPVPALLAMSARARLLVTGAPVGPIAGLFSGSPDVDLAAKAHCPVVVVRGRESVDGPVVVGVDGSPLSEAAIAWAFEEATLRNAPLVALHIWHDGDGAGLFSDGNVAFQGESLEDSGRRLLAQRLAGWQEKYPDVAVERRVEHDKPRHRLLSASRDAQLVVVGSRGRGGFTGLVLGSTSQALLHHAGCPVLVVRTENA</sequence>
<feature type="transmembrane region" description="Helical" evidence="13">
    <location>
        <begin position="21"/>
        <end position="43"/>
    </location>
</feature>
<dbReference type="InterPro" id="IPR023299">
    <property type="entry name" value="ATPase_P-typ_cyto_dom_N"/>
</dbReference>
<feature type="transmembrane region" description="Helical" evidence="13">
    <location>
        <begin position="783"/>
        <end position="802"/>
    </location>
</feature>
<keyword evidence="10 13" id="KW-0472">Membrane</keyword>
<dbReference type="GO" id="GO:0005524">
    <property type="term" value="F:ATP binding"/>
    <property type="evidence" value="ECO:0007669"/>
    <property type="project" value="UniProtKB-KW"/>
</dbReference>
<evidence type="ECO:0000313" key="16">
    <source>
        <dbReference type="Proteomes" id="UP000014139"/>
    </source>
</evidence>
<evidence type="ECO:0000256" key="11">
    <source>
        <dbReference type="ARBA" id="ARBA00049360"/>
    </source>
</evidence>
<evidence type="ECO:0000256" key="12">
    <source>
        <dbReference type="SAM" id="MobiDB-lite"/>
    </source>
</evidence>
<gene>
    <name evidence="15" type="ORF">H480_05299</name>
</gene>
<dbReference type="Gene3D" id="2.70.150.10">
    <property type="entry name" value="Calcium-transporting ATPase, cytoplasmic transduction domain A"/>
    <property type="match status" value="1"/>
</dbReference>
<evidence type="ECO:0000256" key="2">
    <source>
        <dbReference type="ARBA" id="ARBA00005675"/>
    </source>
</evidence>
<dbReference type="SFLD" id="SFLDS00003">
    <property type="entry name" value="Haloacid_Dehalogenase"/>
    <property type="match status" value="1"/>
</dbReference>
<feature type="transmembrane region" description="Helical" evidence="13">
    <location>
        <begin position="612"/>
        <end position="633"/>
    </location>
</feature>
<evidence type="ECO:0000256" key="9">
    <source>
        <dbReference type="ARBA" id="ARBA00022989"/>
    </source>
</evidence>
<dbReference type="PATRIC" id="fig|1292037.4.peg.1036"/>
<dbReference type="Gene3D" id="3.40.1110.10">
    <property type="entry name" value="Calcium-transporting ATPase, cytoplasmic domain N"/>
    <property type="match status" value="1"/>
</dbReference>
<dbReference type="SUPFAM" id="SSF56784">
    <property type="entry name" value="HAD-like"/>
    <property type="match status" value="1"/>
</dbReference>
<comment type="catalytic activity">
    <reaction evidence="11">
        <text>ATP + H2O = ADP + phosphate + H(+)</text>
        <dbReference type="Rhea" id="RHEA:13065"/>
        <dbReference type="ChEBI" id="CHEBI:15377"/>
        <dbReference type="ChEBI" id="CHEBI:15378"/>
        <dbReference type="ChEBI" id="CHEBI:30616"/>
        <dbReference type="ChEBI" id="CHEBI:43474"/>
        <dbReference type="ChEBI" id="CHEBI:456216"/>
    </reaction>
</comment>
<dbReference type="PANTHER" id="PTHR43294:SF20">
    <property type="entry name" value="P-TYPE ATPASE"/>
    <property type="match status" value="1"/>
</dbReference>
<evidence type="ECO:0000256" key="13">
    <source>
        <dbReference type="SAM" id="Phobius"/>
    </source>
</evidence>
<dbReference type="Pfam" id="PF13246">
    <property type="entry name" value="Cation_ATPase"/>
    <property type="match status" value="1"/>
</dbReference>
<evidence type="ECO:0000256" key="7">
    <source>
        <dbReference type="ARBA" id="ARBA00022842"/>
    </source>
</evidence>
<dbReference type="GO" id="GO:0030007">
    <property type="term" value="P:intracellular potassium ion homeostasis"/>
    <property type="evidence" value="ECO:0007669"/>
    <property type="project" value="TreeGrafter"/>
</dbReference>
<keyword evidence="9 13" id="KW-1133">Transmembrane helix</keyword>
<dbReference type="GO" id="GO:0005886">
    <property type="term" value="C:plasma membrane"/>
    <property type="evidence" value="ECO:0007669"/>
    <property type="project" value="UniProtKB-SubCell"/>
</dbReference>
<evidence type="ECO:0000256" key="8">
    <source>
        <dbReference type="ARBA" id="ARBA00022967"/>
    </source>
</evidence>
<protein>
    <submittedName>
        <fullName evidence="15">P-type HAD superfamily ATPase</fullName>
    </submittedName>
</protein>
<evidence type="ECO:0000256" key="5">
    <source>
        <dbReference type="ARBA" id="ARBA00022741"/>
    </source>
</evidence>
<dbReference type="InterPro" id="IPR044492">
    <property type="entry name" value="P_typ_ATPase_HD_dom"/>
</dbReference>
<dbReference type="GO" id="GO:0006883">
    <property type="term" value="P:intracellular sodium ion homeostasis"/>
    <property type="evidence" value="ECO:0007669"/>
    <property type="project" value="TreeGrafter"/>
</dbReference>
<dbReference type="InterPro" id="IPR001757">
    <property type="entry name" value="P_typ_ATPase"/>
</dbReference>
<dbReference type="InterPro" id="IPR059000">
    <property type="entry name" value="ATPase_P-type_domA"/>
</dbReference>
<dbReference type="PRINTS" id="PR00120">
    <property type="entry name" value="HATPASE"/>
</dbReference>
<dbReference type="InterPro" id="IPR014729">
    <property type="entry name" value="Rossmann-like_a/b/a_fold"/>
</dbReference>
<keyword evidence="6" id="KW-0067">ATP-binding</keyword>
<evidence type="ECO:0000256" key="4">
    <source>
        <dbReference type="ARBA" id="ARBA00022692"/>
    </source>
</evidence>
<keyword evidence="3" id="KW-0597">Phosphoprotein</keyword>
<keyword evidence="16" id="KW-1185">Reference proteome</keyword>
<dbReference type="InterPro" id="IPR023298">
    <property type="entry name" value="ATPase_P-typ_TM_dom_sf"/>
</dbReference>
<proteinExistence type="inferred from homology"/>
<dbReference type="PRINTS" id="PR00119">
    <property type="entry name" value="CATATPASE"/>
</dbReference>
<dbReference type="GO" id="GO:0016887">
    <property type="term" value="F:ATP hydrolysis activity"/>
    <property type="evidence" value="ECO:0007669"/>
    <property type="project" value="InterPro"/>
</dbReference>
<dbReference type="eggNOG" id="COG0474">
    <property type="taxonomic scope" value="Bacteria"/>
</dbReference>
<dbReference type="InterPro" id="IPR004014">
    <property type="entry name" value="ATPase_P-typ_cation-transptr_N"/>
</dbReference>
<evidence type="ECO:0000256" key="1">
    <source>
        <dbReference type="ARBA" id="ARBA00004651"/>
    </source>
</evidence>
<dbReference type="EMBL" id="AOUO01000054">
    <property type="protein sequence ID" value="EOD69599.1"/>
    <property type="molecule type" value="Genomic_DNA"/>
</dbReference>
<dbReference type="Pfam" id="PF00690">
    <property type="entry name" value="Cation_ATPase_N"/>
    <property type="match status" value="1"/>
</dbReference>
<dbReference type="Pfam" id="PF00122">
    <property type="entry name" value="E1-E2_ATPase"/>
    <property type="match status" value="1"/>
</dbReference>
<feature type="domain" description="Cation-transporting P-type ATPase N-terminal" evidence="14">
    <location>
        <begin position="2"/>
        <end position="45"/>
    </location>
</feature>
<keyword evidence="7" id="KW-0460">Magnesium</keyword>
<evidence type="ECO:0000313" key="15">
    <source>
        <dbReference type="EMBL" id="EOD69599.1"/>
    </source>
</evidence>
<dbReference type="Gene3D" id="1.20.1110.10">
    <property type="entry name" value="Calcium-transporting ATPase, transmembrane domain"/>
    <property type="match status" value="1"/>
</dbReference>
<accession>R1IGL3</accession>
<evidence type="ECO:0000256" key="3">
    <source>
        <dbReference type="ARBA" id="ARBA00022553"/>
    </source>
</evidence>
<keyword evidence="8" id="KW-1278">Translocase</keyword>
<dbReference type="Gene3D" id="3.40.50.620">
    <property type="entry name" value="HUPs"/>
    <property type="match status" value="2"/>
</dbReference>
<evidence type="ECO:0000259" key="14">
    <source>
        <dbReference type="SMART" id="SM00831"/>
    </source>
</evidence>
<dbReference type="InterPro" id="IPR006016">
    <property type="entry name" value="UspA"/>
</dbReference>
<name>R1IGL3_9PSEU</name>